<protein>
    <submittedName>
        <fullName evidence="1">Uncharacterized protein</fullName>
    </submittedName>
</protein>
<organism evidence="1 2">
    <name type="scientific">Anopheles merus</name>
    <name type="common">Mosquito</name>
    <dbReference type="NCBI Taxonomy" id="30066"/>
    <lineage>
        <taxon>Eukaryota</taxon>
        <taxon>Metazoa</taxon>
        <taxon>Ecdysozoa</taxon>
        <taxon>Arthropoda</taxon>
        <taxon>Hexapoda</taxon>
        <taxon>Insecta</taxon>
        <taxon>Pterygota</taxon>
        <taxon>Neoptera</taxon>
        <taxon>Endopterygota</taxon>
        <taxon>Diptera</taxon>
        <taxon>Nematocera</taxon>
        <taxon>Culicoidea</taxon>
        <taxon>Culicidae</taxon>
        <taxon>Anophelinae</taxon>
        <taxon>Anopheles</taxon>
    </lineage>
</organism>
<evidence type="ECO:0000313" key="2">
    <source>
        <dbReference type="Proteomes" id="UP000075903"/>
    </source>
</evidence>
<sequence length="112" mass="12466">MKVYNEKPNLRAPTIQCECLGKSVSDTISGKEKVTPKAKVTWSKLVPHVPYMEGESKINQFQIRYIFNTHLLLTNMLLILGGIRPPHCRESVCAYLPCGSLAGQNIHVSGKV</sequence>
<dbReference type="VEuPathDB" id="VectorBase:AMEM013780"/>
<reference evidence="1" key="1">
    <citation type="submission" date="2020-05" db="UniProtKB">
        <authorList>
            <consortium name="EnsemblMetazoa"/>
        </authorList>
    </citation>
    <scope>IDENTIFICATION</scope>
    <source>
        <strain evidence="1">MAF</strain>
    </source>
</reference>
<accession>A0A182VEV5</accession>
<keyword evidence="2" id="KW-1185">Reference proteome</keyword>
<evidence type="ECO:0000313" key="1">
    <source>
        <dbReference type="EnsemblMetazoa" id="AMEM013780-PA"/>
    </source>
</evidence>
<dbReference type="AlphaFoldDB" id="A0A182VEV5"/>
<dbReference type="EnsemblMetazoa" id="AMEM013780-RA">
    <property type="protein sequence ID" value="AMEM013780-PA"/>
    <property type="gene ID" value="AMEM013780"/>
</dbReference>
<proteinExistence type="predicted"/>
<name>A0A182VEV5_ANOME</name>
<dbReference type="Proteomes" id="UP000075903">
    <property type="component" value="Unassembled WGS sequence"/>
</dbReference>